<dbReference type="InterPro" id="IPR011767">
    <property type="entry name" value="GLR_AS"/>
</dbReference>
<comment type="similarity">
    <text evidence="2 7">Belongs to the glutaredoxin family.</text>
</comment>
<dbReference type="CDD" id="cd03418">
    <property type="entry name" value="GRX_GRXb_1_3_like"/>
    <property type="match status" value="1"/>
</dbReference>
<protein>
    <recommendedName>
        <fullName evidence="7">Glutaredoxin</fullName>
    </recommendedName>
</protein>
<dbReference type="PROSITE" id="PS51354">
    <property type="entry name" value="GLUTAREDOXIN_2"/>
    <property type="match status" value="1"/>
</dbReference>
<evidence type="ECO:0000256" key="3">
    <source>
        <dbReference type="ARBA" id="ARBA00022448"/>
    </source>
</evidence>
<evidence type="ECO:0000256" key="4">
    <source>
        <dbReference type="ARBA" id="ARBA00022982"/>
    </source>
</evidence>
<dbReference type="Pfam" id="PF00462">
    <property type="entry name" value="Glutaredoxin"/>
    <property type="match status" value="1"/>
</dbReference>
<comment type="function">
    <text evidence="1 7">Has a glutathione-disulfide oxidoreductase activity in the presence of NADPH and glutathione reductase. Reduces low molecular weight disulfides and proteins.</text>
</comment>
<dbReference type="NCBIfam" id="TIGR02181">
    <property type="entry name" value="GRX_bact"/>
    <property type="match status" value="1"/>
</dbReference>
<dbReference type="PANTHER" id="PTHR45694">
    <property type="entry name" value="GLUTAREDOXIN 2"/>
    <property type="match status" value="1"/>
</dbReference>
<dbReference type="Gene3D" id="3.40.30.10">
    <property type="entry name" value="Glutaredoxin"/>
    <property type="match status" value="1"/>
</dbReference>
<feature type="domain" description="Glutaredoxin" evidence="8">
    <location>
        <begin position="4"/>
        <end position="64"/>
    </location>
</feature>
<dbReference type="PRINTS" id="PR00160">
    <property type="entry name" value="GLUTAREDOXIN"/>
</dbReference>
<gene>
    <name evidence="9" type="primary">grxC</name>
    <name evidence="9" type="ORF">MLD63_10735</name>
</gene>
<dbReference type="InterPro" id="IPR002109">
    <property type="entry name" value="Glutaredoxin"/>
</dbReference>
<dbReference type="RefSeq" id="WP_255329906.1">
    <property type="nucleotide sequence ID" value="NZ_JAKZEU010000003.1"/>
</dbReference>
<dbReference type="InterPro" id="IPR014025">
    <property type="entry name" value="Glutaredoxin_subgr"/>
</dbReference>
<organism evidence="9 10">
    <name type="scientific">Paracoccus albicereus</name>
    <dbReference type="NCBI Taxonomy" id="2922394"/>
    <lineage>
        <taxon>Bacteria</taxon>
        <taxon>Pseudomonadati</taxon>
        <taxon>Pseudomonadota</taxon>
        <taxon>Alphaproteobacteria</taxon>
        <taxon>Rhodobacterales</taxon>
        <taxon>Paracoccaceae</taxon>
        <taxon>Paracoccus</taxon>
    </lineage>
</organism>
<dbReference type="PROSITE" id="PS00195">
    <property type="entry name" value="GLUTAREDOXIN_1"/>
    <property type="match status" value="1"/>
</dbReference>
<dbReference type="PANTHER" id="PTHR45694:SF18">
    <property type="entry name" value="GLUTAREDOXIN-1-RELATED"/>
    <property type="match status" value="1"/>
</dbReference>
<name>A0ABT1MRS3_9RHOB</name>
<keyword evidence="7" id="KW-0963">Cytoplasm</keyword>
<dbReference type="InterPro" id="IPR011900">
    <property type="entry name" value="GRX_bact"/>
</dbReference>
<proteinExistence type="inferred from homology"/>
<evidence type="ECO:0000313" key="9">
    <source>
        <dbReference type="EMBL" id="MCQ0970901.1"/>
    </source>
</evidence>
<keyword evidence="4 7" id="KW-0249">Electron transport</keyword>
<dbReference type="Proteomes" id="UP001203945">
    <property type="component" value="Unassembled WGS sequence"/>
</dbReference>
<keyword evidence="5" id="KW-1015">Disulfide bond</keyword>
<dbReference type="SUPFAM" id="SSF52833">
    <property type="entry name" value="Thioredoxin-like"/>
    <property type="match status" value="1"/>
</dbReference>
<accession>A0ABT1MRS3</accession>
<keyword evidence="6 7" id="KW-0676">Redox-active center</keyword>
<keyword evidence="3 7" id="KW-0813">Transport</keyword>
<evidence type="ECO:0000256" key="6">
    <source>
        <dbReference type="ARBA" id="ARBA00023284"/>
    </source>
</evidence>
<evidence type="ECO:0000256" key="5">
    <source>
        <dbReference type="ARBA" id="ARBA00023157"/>
    </source>
</evidence>
<evidence type="ECO:0000256" key="1">
    <source>
        <dbReference type="ARBA" id="ARBA00002549"/>
    </source>
</evidence>
<keyword evidence="10" id="KW-1185">Reference proteome</keyword>
<dbReference type="InterPro" id="IPR036249">
    <property type="entry name" value="Thioredoxin-like_sf"/>
</dbReference>
<reference evidence="9 10" key="1">
    <citation type="submission" date="2022-03" db="EMBL/GenBank/DDBJ databases">
        <authorList>
            <person name="He Y."/>
        </authorList>
    </citation>
    <scope>NUCLEOTIDE SEQUENCE [LARGE SCALE GENOMIC DNA]</scope>
    <source>
        <strain evidence="9 10">TK19116</strain>
    </source>
</reference>
<evidence type="ECO:0000256" key="2">
    <source>
        <dbReference type="ARBA" id="ARBA00007787"/>
    </source>
</evidence>
<evidence type="ECO:0000259" key="8">
    <source>
        <dbReference type="Pfam" id="PF00462"/>
    </source>
</evidence>
<evidence type="ECO:0000313" key="10">
    <source>
        <dbReference type="Proteomes" id="UP001203945"/>
    </source>
</evidence>
<sequence length="87" mass="9498">MPEIEIYATRTCPFCVAARALLDRKSASYSVIDVGADPERRAEMMQRAGGRRTVPQIFIDGHHVGGNDDLQALDRAGKLDPMLRAAG</sequence>
<evidence type="ECO:0000256" key="7">
    <source>
        <dbReference type="RuleBase" id="RU364065"/>
    </source>
</evidence>
<dbReference type="EMBL" id="JAKZEU010000003">
    <property type="protein sequence ID" value="MCQ0970901.1"/>
    <property type="molecule type" value="Genomic_DNA"/>
</dbReference>
<comment type="caution">
    <text evidence="9">The sequence shown here is derived from an EMBL/GenBank/DDBJ whole genome shotgun (WGS) entry which is preliminary data.</text>
</comment>